<dbReference type="SUPFAM" id="SSF53098">
    <property type="entry name" value="Ribonuclease H-like"/>
    <property type="match status" value="1"/>
</dbReference>
<sequence length="72" mass="8422">MKACQISHERTGYNNPDVDGYIERFFRSLKGEEVWLQEYSSFAEATAAIEPYIHFYNTDRPHCALGYRSLLD</sequence>
<reference evidence="2 3" key="1">
    <citation type="submission" date="2020-11" db="EMBL/GenBank/DDBJ databases">
        <title>Genomic insight of Alicyclobacillus mali FL 18 reveals a new arsenic-resistant strain, with potential in environmental biotechnology.</title>
        <authorList>
            <person name="Fiorentino G."/>
            <person name="Gallo G."/>
            <person name="Aulitto M."/>
        </authorList>
    </citation>
    <scope>NUCLEOTIDE SEQUENCE [LARGE SCALE GENOMIC DNA]</scope>
    <source>
        <strain evidence="2 3">FL 18</strain>
    </source>
</reference>
<organism evidence="2 3">
    <name type="scientific">Alicyclobacillus mali</name>
    <name type="common">ex Roth et al. 2021</name>
    <dbReference type="NCBI Taxonomy" id="1123961"/>
    <lineage>
        <taxon>Bacteria</taxon>
        <taxon>Bacillati</taxon>
        <taxon>Bacillota</taxon>
        <taxon>Bacilli</taxon>
        <taxon>Bacillales</taxon>
        <taxon>Alicyclobacillaceae</taxon>
        <taxon>Alicyclobacillus</taxon>
    </lineage>
</organism>
<comment type="caution">
    <text evidence="2">The sequence shown here is derived from an EMBL/GenBank/DDBJ whole genome shotgun (WGS) entry which is preliminary data.</text>
</comment>
<gene>
    <name evidence="2" type="ORF">IW967_08510</name>
</gene>
<dbReference type="InterPro" id="IPR001584">
    <property type="entry name" value="Integrase_cat-core"/>
</dbReference>
<dbReference type="InterPro" id="IPR036397">
    <property type="entry name" value="RNaseH_sf"/>
</dbReference>
<dbReference type="Proteomes" id="UP000642910">
    <property type="component" value="Unassembled WGS sequence"/>
</dbReference>
<dbReference type="Gene3D" id="3.30.420.10">
    <property type="entry name" value="Ribonuclease H-like superfamily/Ribonuclease H"/>
    <property type="match status" value="1"/>
</dbReference>
<dbReference type="PANTHER" id="PTHR46889:SF4">
    <property type="entry name" value="TRANSPOSASE INSO FOR INSERTION SEQUENCE ELEMENT IS911B-RELATED"/>
    <property type="match status" value="1"/>
</dbReference>
<dbReference type="RefSeq" id="WP_156468403.1">
    <property type="nucleotide sequence ID" value="NZ_JADPKZ010000040.1"/>
</dbReference>
<proteinExistence type="predicted"/>
<evidence type="ECO:0000259" key="1">
    <source>
        <dbReference type="Pfam" id="PF13683"/>
    </source>
</evidence>
<dbReference type="Pfam" id="PF13683">
    <property type="entry name" value="rve_3"/>
    <property type="match status" value="1"/>
</dbReference>
<dbReference type="InterPro" id="IPR012337">
    <property type="entry name" value="RNaseH-like_sf"/>
</dbReference>
<evidence type="ECO:0000313" key="2">
    <source>
        <dbReference type="EMBL" id="MBF8377905.1"/>
    </source>
</evidence>
<dbReference type="EMBL" id="JADPKZ010000040">
    <property type="protein sequence ID" value="MBF8377905.1"/>
    <property type="molecule type" value="Genomic_DNA"/>
</dbReference>
<feature type="domain" description="Integrase catalytic" evidence="1">
    <location>
        <begin position="6"/>
        <end position="68"/>
    </location>
</feature>
<dbReference type="PANTHER" id="PTHR46889">
    <property type="entry name" value="TRANSPOSASE INSF FOR INSERTION SEQUENCE IS3B-RELATED"/>
    <property type="match status" value="1"/>
</dbReference>
<keyword evidence="3" id="KW-1185">Reference proteome</keyword>
<accession>A0ABS0F3L0</accession>
<name>A0ABS0F3L0_9BACL</name>
<evidence type="ECO:0000313" key="3">
    <source>
        <dbReference type="Proteomes" id="UP000642910"/>
    </source>
</evidence>
<dbReference type="InterPro" id="IPR050900">
    <property type="entry name" value="Transposase_IS3/IS150/IS904"/>
</dbReference>
<protein>
    <submittedName>
        <fullName evidence="2">Transposase</fullName>
    </submittedName>
</protein>